<dbReference type="EMBL" id="KB467965">
    <property type="protein sequence ID" value="PCH39207.1"/>
    <property type="molecule type" value="Genomic_DNA"/>
</dbReference>
<evidence type="ECO:0000256" key="1">
    <source>
        <dbReference type="SAM" id="SignalP"/>
    </source>
</evidence>
<feature type="chain" id="PRO_5013635321" evidence="1">
    <location>
        <begin position="18"/>
        <end position="164"/>
    </location>
</feature>
<dbReference type="STRING" id="742152.A0A2H3JT06"/>
<organism evidence="2 3">
    <name type="scientific">Wolfiporia cocos (strain MD-104)</name>
    <name type="common">Brown rot fungus</name>
    <dbReference type="NCBI Taxonomy" id="742152"/>
    <lineage>
        <taxon>Eukaryota</taxon>
        <taxon>Fungi</taxon>
        <taxon>Dikarya</taxon>
        <taxon>Basidiomycota</taxon>
        <taxon>Agaricomycotina</taxon>
        <taxon>Agaricomycetes</taxon>
        <taxon>Polyporales</taxon>
        <taxon>Phaeolaceae</taxon>
        <taxon>Wolfiporia</taxon>
    </lineage>
</organism>
<evidence type="ECO:0000313" key="2">
    <source>
        <dbReference type="EMBL" id="PCH39207.1"/>
    </source>
</evidence>
<dbReference type="InterPro" id="IPR036388">
    <property type="entry name" value="WH-like_DNA-bd_sf"/>
</dbReference>
<keyword evidence="3" id="KW-1185">Reference proteome</keyword>
<dbReference type="Proteomes" id="UP000218811">
    <property type="component" value="Unassembled WGS sequence"/>
</dbReference>
<sequence length="164" mass="18198">MLMLHPVVLAAVNQIMAACRQLCASMQWPFLTVCNVARGYHLPTCLCLLEAAHIPEILREAGPRSLDVNEILRHMGQLLRAICGSTRHVLHILVTHHITCKVCPDVFTNNRISGAIDSGRTIMEFSQTPETKHDRTNGIAAFIGLCMDELFKSVAHLPDCYLPS</sequence>
<feature type="signal peptide" evidence="1">
    <location>
        <begin position="1"/>
        <end position="17"/>
    </location>
</feature>
<keyword evidence="1" id="KW-0732">Signal</keyword>
<dbReference type="Gene3D" id="1.10.10.10">
    <property type="entry name" value="Winged helix-like DNA-binding domain superfamily/Winged helix DNA-binding domain"/>
    <property type="match status" value="1"/>
</dbReference>
<feature type="non-terminal residue" evidence="2">
    <location>
        <position position="164"/>
    </location>
</feature>
<gene>
    <name evidence="2" type="ORF">WOLCODRAFT_32209</name>
</gene>
<reference evidence="2 3" key="1">
    <citation type="journal article" date="2012" name="Science">
        <title>The Paleozoic origin of enzymatic lignin decomposition reconstructed from 31 fungal genomes.</title>
        <authorList>
            <person name="Floudas D."/>
            <person name="Binder M."/>
            <person name="Riley R."/>
            <person name="Barry K."/>
            <person name="Blanchette R.A."/>
            <person name="Henrissat B."/>
            <person name="Martinez A.T."/>
            <person name="Otillar R."/>
            <person name="Spatafora J.W."/>
            <person name="Yadav J.S."/>
            <person name="Aerts A."/>
            <person name="Benoit I."/>
            <person name="Boyd A."/>
            <person name="Carlson A."/>
            <person name="Copeland A."/>
            <person name="Coutinho P.M."/>
            <person name="de Vries R.P."/>
            <person name="Ferreira P."/>
            <person name="Findley K."/>
            <person name="Foster B."/>
            <person name="Gaskell J."/>
            <person name="Glotzer D."/>
            <person name="Gorecki P."/>
            <person name="Heitman J."/>
            <person name="Hesse C."/>
            <person name="Hori C."/>
            <person name="Igarashi K."/>
            <person name="Jurgens J.A."/>
            <person name="Kallen N."/>
            <person name="Kersten P."/>
            <person name="Kohler A."/>
            <person name="Kuees U."/>
            <person name="Kumar T.K.A."/>
            <person name="Kuo A."/>
            <person name="LaButti K."/>
            <person name="Larrondo L.F."/>
            <person name="Lindquist E."/>
            <person name="Ling A."/>
            <person name="Lombard V."/>
            <person name="Lucas S."/>
            <person name="Lundell T."/>
            <person name="Martin R."/>
            <person name="McLaughlin D.J."/>
            <person name="Morgenstern I."/>
            <person name="Morin E."/>
            <person name="Murat C."/>
            <person name="Nagy L.G."/>
            <person name="Nolan M."/>
            <person name="Ohm R.A."/>
            <person name="Patyshakuliyeva A."/>
            <person name="Rokas A."/>
            <person name="Ruiz-Duenas F.J."/>
            <person name="Sabat G."/>
            <person name="Salamov A."/>
            <person name="Samejima M."/>
            <person name="Schmutz J."/>
            <person name="Slot J.C."/>
            <person name="St John F."/>
            <person name="Stenlid J."/>
            <person name="Sun H."/>
            <person name="Sun S."/>
            <person name="Syed K."/>
            <person name="Tsang A."/>
            <person name="Wiebenga A."/>
            <person name="Young D."/>
            <person name="Pisabarro A."/>
            <person name="Eastwood D.C."/>
            <person name="Martin F."/>
            <person name="Cullen D."/>
            <person name="Grigoriev I.V."/>
            <person name="Hibbett D.S."/>
        </authorList>
    </citation>
    <scope>NUCLEOTIDE SEQUENCE [LARGE SCALE GENOMIC DNA]</scope>
    <source>
        <strain evidence="2 3">MD-104</strain>
    </source>
</reference>
<protein>
    <submittedName>
        <fullName evidence="2">Uncharacterized protein</fullName>
    </submittedName>
</protein>
<name>A0A2H3JT06_WOLCO</name>
<proteinExistence type="predicted"/>
<dbReference type="AlphaFoldDB" id="A0A2H3JT06"/>
<dbReference type="OrthoDB" id="2410195at2759"/>
<accession>A0A2H3JT06</accession>
<evidence type="ECO:0000313" key="3">
    <source>
        <dbReference type="Proteomes" id="UP000218811"/>
    </source>
</evidence>